<organism evidence="1">
    <name type="scientific">Solanum chacoense</name>
    <name type="common">Chaco potato</name>
    <dbReference type="NCBI Taxonomy" id="4108"/>
    <lineage>
        <taxon>Eukaryota</taxon>
        <taxon>Viridiplantae</taxon>
        <taxon>Streptophyta</taxon>
        <taxon>Embryophyta</taxon>
        <taxon>Tracheophyta</taxon>
        <taxon>Spermatophyta</taxon>
        <taxon>Magnoliopsida</taxon>
        <taxon>eudicotyledons</taxon>
        <taxon>Gunneridae</taxon>
        <taxon>Pentapetalae</taxon>
        <taxon>asterids</taxon>
        <taxon>lamiids</taxon>
        <taxon>Solanales</taxon>
        <taxon>Solanaceae</taxon>
        <taxon>Solanoideae</taxon>
        <taxon>Solaneae</taxon>
        <taxon>Solanum</taxon>
    </lineage>
</organism>
<sequence length="69" mass="8051">MRIFSCNYGCTIGIREACERIRGYIQLRRLHTLTQNTTLVHKEDVSLKPGLQIINPLKGYQREQTCRLC</sequence>
<proteinExistence type="predicted"/>
<protein>
    <submittedName>
        <fullName evidence="1">Putative ovule protein</fullName>
    </submittedName>
</protein>
<name>A0A0V0GNE1_SOLCH</name>
<evidence type="ECO:0000313" key="1">
    <source>
        <dbReference type="EMBL" id="JAP08726.1"/>
    </source>
</evidence>
<dbReference type="EMBL" id="GEDG01036384">
    <property type="protein sequence ID" value="JAP08726.1"/>
    <property type="molecule type" value="Transcribed_RNA"/>
</dbReference>
<accession>A0A0V0GNE1</accession>
<dbReference type="AlphaFoldDB" id="A0A0V0GNE1"/>
<reference evidence="1" key="1">
    <citation type="submission" date="2015-12" db="EMBL/GenBank/DDBJ databases">
        <title>Gene expression during late stages of embryo sac development: a critical building block for successful pollen-pistil interactions.</title>
        <authorList>
            <person name="Liu Y."/>
            <person name="Joly V."/>
            <person name="Sabar M."/>
            <person name="Matton D.P."/>
        </authorList>
    </citation>
    <scope>NUCLEOTIDE SEQUENCE</scope>
</reference>